<protein>
    <submittedName>
        <fullName evidence="1">Uncharacterized protein</fullName>
    </submittedName>
</protein>
<reference evidence="1 2" key="1">
    <citation type="submission" date="2023-09" db="EMBL/GenBank/DDBJ databases">
        <title>Nesidiocoris tenuis whole genome shotgun sequence.</title>
        <authorList>
            <person name="Shibata T."/>
            <person name="Shimoda M."/>
            <person name="Kobayashi T."/>
            <person name="Uehara T."/>
        </authorList>
    </citation>
    <scope>NUCLEOTIDE SEQUENCE [LARGE SCALE GENOMIC DNA]</scope>
    <source>
        <strain evidence="1 2">Japan</strain>
    </source>
</reference>
<accession>A0ABN7BGH2</accession>
<name>A0ABN7BGH2_9HEMI</name>
<sequence length="129" mass="14762">MDYTTYDHTTNARTTNMRRSKKFLSLRRILKAPRHEMADVLPYQYRSGPMTRKTSLAVLSLGKFQQGAHGWLDLFGALGKIMRIMKKDDIVGEKDRGGPEKNAIPEKSYQGGMSYGKCFDSEKLHFVWG</sequence>
<organism evidence="1 2">
    <name type="scientific">Nesidiocoris tenuis</name>
    <dbReference type="NCBI Taxonomy" id="355587"/>
    <lineage>
        <taxon>Eukaryota</taxon>
        <taxon>Metazoa</taxon>
        <taxon>Ecdysozoa</taxon>
        <taxon>Arthropoda</taxon>
        <taxon>Hexapoda</taxon>
        <taxon>Insecta</taxon>
        <taxon>Pterygota</taxon>
        <taxon>Neoptera</taxon>
        <taxon>Paraneoptera</taxon>
        <taxon>Hemiptera</taxon>
        <taxon>Heteroptera</taxon>
        <taxon>Panheteroptera</taxon>
        <taxon>Cimicomorpha</taxon>
        <taxon>Miridae</taxon>
        <taxon>Dicyphina</taxon>
        <taxon>Nesidiocoris</taxon>
    </lineage>
</organism>
<dbReference type="EMBL" id="AP028924">
    <property type="protein sequence ID" value="BET03399.1"/>
    <property type="molecule type" value="Genomic_DNA"/>
</dbReference>
<dbReference type="Proteomes" id="UP001307889">
    <property type="component" value="Chromosome 16"/>
</dbReference>
<proteinExistence type="predicted"/>
<evidence type="ECO:0000313" key="1">
    <source>
        <dbReference type="EMBL" id="BET03399.1"/>
    </source>
</evidence>
<evidence type="ECO:0000313" key="2">
    <source>
        <dbReference type="Proteomes" id="UP001307889"/>
    </source>
</evidence>
<gene>
    <name evidence="1" type="ORF">NTJ_16217</name>
</gene>
<keyword evidence="2" id="KW-1185">Reference proteome</keyword>